<evidence type="ECO:0000313" key="1">
    <source>
        <dbReference type="EMBL" id="BCJ99059.1"/>
    </source>
</evidence>
<proteinExistence type="predicted"/>
<dbReference type="PROSITE" id="PS51257">
    <property type="entry name" value="PROKAR_LIPOPROTEIN"/>
    <property type="match status" value="1"/>
</dbReference>
<accession>A0A7I8DL09</accession>
<dbReference type="SUPFAM" id="SSF53850">
    <property type="entry name" value="Periplasmic binding protein-like II"/>
    <property type="match status" value="1"/>
</dbReference>
<organism evidence="1 2">
    <name type="scientific">Anaerocolumna chitinilytica</name>
    <dbReference type="NCBI Taxonomy" id="1727145"/>
    <lineage>
        <taxon>Bacteria</taxon>
        <taxon>Bacillati</taxon>
        <taxon>Bacillota</taxon>
        <taxon>Clostridia</taxon>
        <taxon>Lachnospirales</taxon>
        <taxon>Lachnospiraceae</taxon>
        <taxon>Anaerocolumna</taxon>
    </lineage>
</organism>
<reference evidence="1 2" key="1">
    <citation type="submission" date="2020-08" db="EMBL/GenBank/DDBJ databases">
        <title>Draft genome sequencing of an Anaerocolumna strain isolated from anoxic soil subjected to BSD treatment.</title>
        <authorList>
            <person name="Uek A."/>
            <person name="Tonouchi A."/>
        </authorList>
    </citation>
    <scope>NUCLEOTIDE SEQUENCE [LARGE SCALE GENOMIC DNA]</scope>
    <source>
        <strain evidence="1 2">CTTW</strain>
    </source>
</reference>
<keyword evidence="2" id="KW-1185">Reference proteome</keyword>
<sequence>MSSRLEKLKAIGILIMICCLMLTGCQHTDKQMKTHEEVLASTITSIPEKDGKVLIVTGEYPPYVGEKLNNQGFLTEMIENTLKNCDFDYEIKFYPWARCREMVKKGLAWASYPYGDTKINRETYLLSNMIYSTEHRYYYRKDNKKFAGSAKNFDSLDDFTDFVFGGANAYWYGNRRDILNLGVKAEWAEDSDALLKMLYTRRIDFMIEDELVCKDAIHRLFPEDVNAFATLETEAKQVDYYMLASKYYPDSEKLLKEFNEEFLKTKSSESQK</sequence>
<dbReference type="RefSeq" id="WP_185259340.1">
    <property type="nucleotide sequence ID" value="NZ_AP023368.1"/>
</dbReference>
<evidence type="ECO:0000313" key="2">
    <source>
        <dbReference type="Proteomes" id="UP000515703"/>
    </source>
</evidence>
<gene>
    <name evidence="1" type="ORF">bsdcttw_21000</name>
</gene>
<dbReference type="Proteomes" id="UP000515703">
    <property type="component" value="Chromosome"/>
</dbReference>
<dbReference type="Gene3D" id="3.40.190.10">
    <property type="entry name" value="Periplasmic binding protein-like II"/>
    <property type="match status" value="2"/>
</dbReference>
<dbReference type="EMBL" id="AP023368">
    <property type="protein sequence ID" value="BCJ99059.1"/>
    <property type="molecule type" value="Genomic_DNA"/>
</dbReference>
<reference evidence="1 2" key="2">
    <citation type="submission" date="2020-08" db="EMBL/GenBank/DDBJ databases">
        <authorList>
            <person name="Ueki A."/>
            <person name="Tonouchi A."/>
        </authorList>
    </citation>
    <scope>NUCLEOTIDE SEQUENCE [LARGE SCALE GENOMIC DNA]</scope>
    <source>
        <strain evidence="1 2">CTTW</strain>
    </source>
</reference>
<dbReference type="KEGG" id="acht:bsdcttw_21000"/>
<name>A0A7I8DL09_9FIRM</name>
<protein>
    <recommendedName>
        <fullName evidence="3">Solute-binding protein family 3/N-terminal domain-containing protein</fullName>
    </recommendedName>
</protein>
<evidence type="ECO:0008006" key="3">
    <source>
        <dbReference type="Google" id="ProtNLM"/>
    </source>
</evidence>
<dbReference type="AlphaFoldDB" id="A0A7I8DL09"/>